<dbReference type="AlphaFoldDB" id="A0A7H8ND96"/>
<feature type="compositionally biased region" description="Low complexity" evidence="1">
    <location>
        <begin position="1"/>
        <end position="17"/>
    </location>
</feature>
<feature type="region of interest" description="Disordered" evidence="1">
    <location>
        <begin position="1"/>
        <end position="21"/>
    </location>
</feature>
<name>A0A7H8ND96_9ACTN</name>
<proteinExistence type="predicted"/>
<dbReference type="InterPro" id="IPR046030">
    <property type="entry name" value="DUF5988"/>
</dbReference>
<dbReference type="EMBL" id="CP054929">
    <property type="protein sequence ID" value="QKW52402.1"/>
    <property type="molecule type" value="Genomic_DNA"/>
</dbReference>
<protein>
    <submittedName>
        <fullName evidence="2">Uncharacterized protein</fullName>
    </submittedName>
</protein>
<evidence type="ECO:0000256" key="1">
    <source>
        <dbReference type="SAM" id="MobiDB-lite"/>
    </source>
</evidence>
<evidence type="ECO:0000313" key="2">
    <source>
        <dbReference type="EMBL" id="QKW52402.1"/>
    </source>
</evidence>
<organism evidence="2 3">
    <name type="scientific">Streptomyces buecherae</name>
    <dbReference type="NCBI Taxonomy" id="2763006"/>
    <lineage>
        <taxon>Bacteria</taxon>
        <taxon>Bacillati</taxon>
        <taxon>Actinomycetota</taxon>
        <taxon>Actinomycetes</taxon>
        <taxon>Kitasatosporales</taxon>
        <taxon>Streptomycetaceae</taxon>
        <taxon>Streptomyces</taxon>
    </lineage>
</organism>
<dbReference type="RefSeq" id="WP_176164106.1">
    <property type="nucleotide sequence ID" value="NZ_CP054929.1"/>
</dbReference>
<accession>A0A7H8ND96</accession>
<dbReference type="Proteomes" id="UP000509303">
    <property type="component" value="Chromosome"/>
</dbReference>
<reference evidence="2 3" key="1">
    <citation type="submission" date="2020-06" db="EMBL/GenBank/DDBJ databases">
        <title>Genome mining for natural products.</title>
        <authorList>
            <person name="Zhang B."/>
            <person name="Shi J."/>
            <person name="Ge H."/>
        </authorList>
    </citation>
    <scope>NUCLEOTIDE SEQUENCE [LARGE SCALE GENOMIC DNA]</scope>
    <source>
        <strain evidence="2 3">NA00687</strain>
    </source>
</reference>
<dbReference type="Pfam" id="PF19450">
    <property type="entry name" value="DUF5988"/>
    <property type="match status" value="1"/>
</dbReference>
<keyword evidence="3" id="KW-1185">Reference proteome</keyword>
<sequence length="80" mass="8881">MAPTTTTTTNATTTPNALLRGGPVHLADEARTRHVDERQSHLKLSMGNCYEHFRATQETVSQHGAVLRVFDWAGRTYVAE</sequence>
<evidence type="ECO:0000313" key="3">
    <source>
        <dbReference type="Proteomes" id="UP000509303"/>
    </source>
</evidence>
<gene>
    <name evidence="2" type="ORF">HUT08_25935</name>
</gene>